<organism evidence="1 2">
    <name type="scientific">Liquidambar formosana</name>
    <name type="common">Formosan gum</name>
    <dbReference type="NCBI Taxonomy" id="63359"/>
    <lineage>
        <taxon>Eukaryota</taxon>
        <taxon>Viridiplantae</taxon>
        <taxon>Streptophyta</taxon>
        <taxon>Embryophyta</taxon>
        <taxon>Tracheophyta</taxon>
        <taxon>Spermatophyta</taxon>
        <taxon>Magnoliopsida</taxon>
        <taxon>eudicotyledons</taxon>
        <taxon>Gunneridae</taxon>
        <taxon>Pentapetalae</taxon>
        <taxon>Saxifragales</taxon>
        <taxon>Altingiaceae</taxon>
        <taxon>Liquidambar</taxon>
    </lineage>
</organism>
<sequence length="168" mass="18585">MAITKSFMISRDIGQMKYGGTLKLSMEIFGEIKFSTVEGRGNVNCTSPHRAFCGQSWFSPQNIHPAYAQNPPTTILVYMYSTIGKLLGGHFASIFGSPQIFGATSTGTSLLELSFMQLLQFIMRNGIRVSVRDFAIGRFGVGDYFSWTLGGTSWKACTCGHRHTDYKP</sequence>
<evidence type="ECO:0000313" key="1">
    <source>
        <dbReference type="EMBL" id="KAK9291242.1"/>
    </source>
</evidence>
<proteinExistence type="predicted"/>
<reference evidence="1 2" key="1">
    <citation type="journal article" date="2024" name="Plant J.">
        <title>Genome sequences and population genomics reveal climatic adaptation and genomic divergence between two closely related sweetgum species.</title>
        <authorList>
            <person name="Xu W.Q."/>
            <person name="Ren C.Q."/>
            <person name="Zhang X.Y."/>
            <person name="Comes H.P."/>
            <person name="Liu X.H."/>
            <person name="Li Y.G."/>
            <person name="Kettle C.J."/>
            <person name="Jalonen R."/>
            <person name="Gaisberger H."/>
            <person name="Ma Y.Z."/>
            <person name="Qiu Y.X."/>
        </authorList>
    </citation>
    <scope>NUCLEOTIDE SEQUENCE [LARGE SCALE GENOMIC DNA]</scope>
    <source>
        <strain evidence="1">Hangzhou</strain>
    </source>
</reference>
<protein>
    <submittedName>
        <fullName evidence="1">Uncharacterized protein</fullName>
    </submittedName>
</protein>
<accession>A0AAP0SAZ7</accession>
<dbReference type="AlphaFoldDB" id="A0AAP0SAZ7"/>
<comment type="caution">
    <text evidence="1">The sequence shown here is derived from an EMBL/GenBank/DDBJ whole genome shotgun (WGS) entry which is preliminary data.</text>
</comment>
<gene>
    <name evidence="1" type="ORF">L1049_009430</name>
</gene>
<dbReference type="Proteomes" id="UP001415857">
    <property type="component" value="Unassembled WGS sequence"/>
</dbReference>
<keyword evidence="2" id="KW-1185">Reference proteome</keyword>
<evidence type="ECO:0000313" key="2">
    <source>
        <dbReference type="Proteomes" id="UP001415857"/>
    </source>
</evidence>
<dbReference type="EMBL" id="JBBPBK010000002">
    <property type="protein sequence ID" value="KAK9291242.1"/>
    <property type="molecule type" value="Genomic_DNA"/>
</dbReference>
<name>A0AAP0SAZ7_LIQFO</name>